<dbReference type="Proteomes" id="UP001247805">
    <property type="component" value="Unassembled WGS sequence"/>
</dbReference>
<evidence type="ECO:0000256" key="9">
    <source>
        <dbReference type="RuleBase" id="RU003357"/>
    </source>
</evidence>
<keyword evidence="2 8" id="KW-0813">Transport</keyword>
<evidence type="ECO:0000256" key="10">
    <source>
        <dbReference type="SAM" id="SignalP"/>
    </source>
</evidence>
<evidence type="ECO:0000256" key="6">
    <source>
        <dbReference type="ARBA" id="ARBA00023136"/>
    </source>
</evidence>
<dbReference type="Gene3D" id="2.40.170.20">
    <property type="entry name" value="TonB-dependent receptor, beta-barrel domain"/>
    <property type="match status" value="1"/>
</dbReference>
<keyword evidence="3 8" id="KW-1134">Transmembrane beta strand</keyword>
<dbReference type="InterPro" id="IPR037066">
    <property type="entry name" value="Plug_dom_sf"/>
</dbReference>
<evidence type="ECO:0000259" key="11">
    <source>
        <dbReference type="Pfam" id="PF00593"/>
    </source>
</evidence>
<dbReference type="Pfam" id="PF07715">
    <property type="entry name" value="Plug"/>
    <property type="match status" value="1"/>
</dbReference>
<dbReference type="RefSeq" id="WP_316027720.1">
    <property type="nucleotide sequence ID" value="NZ_JAWDIO010000002.1"/>
</dbReference>
<evidence type="ECO:0000256" key="7">
    <source>
        <dbReference type="ARBA" id="ARBA00023237"/>
    </source>
</evidence>
<keyword evidence="13" id="KW-0675">Receptor</keyword>
<proteinExistence type="inferred from homology"/>
<evidence type="ECO:0000259" key="12">
    <source>
        <dbReference type="Pfam" id="PF07715"/>
    </source>
</evidence>
<evidence type="ECO:0000256" key="2">
    <source>
        <dbReference type="ARBA" id="ARBA00022448"/>
    </source>
</evidence>
<dbReference type="SUPFAM" id="SSF56935">
    <property type="entry name" value="Porins"/>
    <property type="match status" value="1"/>
</dbReference>
<name>A0ABU3T1Z1_9ALTE</name>
<dbReference type="InterPro" id="IPR012910">
    <property type="entry name" value="Plug_dom"/>
</dbReference>
<dbReference type="InterPro" id="IPR039426">
    <property type="entry name" value="TonB-dep_rcpt-like"/>
</dbReference>
<evidence type="ECO:0000256" key="1">
    <source>
        <dbReference type="ARBA" id="ARBA00004571"/>
    </source>
</evidence>
<comment type="subcellular location">
    <subcellularLocation>
        <location evidence="1 8">Cell outer membrane</location>
        <topology evidence="1 8">Multi-pass membrane protein</topology>
    </subcellularLocation>
</comment>
<evidence type="ECO:0000256" key="3">
    <source>
        <dbReference type="ARBA" id="ARBA00022452"/>
    </source>
</evidence>
<reference evidence="13 14" key="1">
    <citation type="submission" date="2023-10" db="EMBL/GenBank/DDBJ databases">
        <title>Glaciecola aquimarina strain GGW-M5 nov., isolated from a coastal seawater.</title>
        <authorList>
            <person name="Bayburt H."/>
            <person name="Kim J.M."/>
            <person name="Choi B.J."/>
            <person name="Jeon C.O."/>
        </authorList>
    </citation>
    <scope>NUCLEOTIDE SEQUENCE [LARGE SCALE GENOMIC DNA]</scope>
    <source>
        <strain evidence="13 14">KCTC 32108</strain>
    </source>
</reference>
<organism evidence="13 14">
    <name type="scientific">Paraglaciecola aquimarina</name>
    <dbReference type="NCBI Taxonomy" id="1235557"/>
    <lineage>
        <taxon>Bacteria</taxon>
        <taxon>Pseudomonadati</taxon>
        <taxon>Pseudomonadota</taxon>
        <taxon>Gammaproteobacteria</taxon>
        <taxon>Alteromonadales</taxon>
        <taxon>Alteromonadaceae</taxon>
        <taxon>Paraglaciecola</taxon>
    </lineage>
</organism>
<dbReference type="PANTHER" id="PTHR40980">
    <property type="entry name" value="PLUG DOMAIN-CONTAINING PROTEIN"/>
    <property type="match status" value="1"/>
</dbReference>
<dbReference type="Gene3D" id="2.170.130.10">
    <property type="entry name" value="TonB-dependent receptor, plug domain"/>
    <property type="match status" value="1"/>
</dbReference>
<evidence type="ECO:0000256" key="5">
    <source>
        <dbReference type="ARBA" id="ARBA00023077"/>
    </source>
</evidence>
<dbReference type="EMBL" id="JAWDIO010000002">
    <property type="protein sequence ID" value="MDU0356217.1"/>
    <property type="molecule type" value="Genomic_DNA"/>
</dbReference>
<protein>
    <submittedName>
        <fullName evidence="13">TonB-dependent receptor</fullName>
    </submittedName>
</protein>
<keyword evidence="14" id="KW-1185">Reference proteome</keyword>
<dbReference type="InterPro" id="IPR000531">
    <property type="entry name" value="Beta-barrel_TonB"/>
</dbReference>
<gene>
    <name evidence="13" type="ORF">RS130_22110</name>
</gene>
<evidence type="ECO:0000256" key="4">
    <source>
        <dbReference type="ARBA" id="ARBA00022692"/>
    </source>
</evidence>
<feature type="domain" description="TonB-dependent receptor-like beta-barrel" evidence="11">
    <location>
        <begin position="399"/>
        <end position="865"/>
    </location>
</feature>
<evidence type="ECO:0000256" key="8">
    <source>
        <dbReference type="PROSITE-ProRule" id="PRU01360"/>
    </source>
</evidence>
<keyword evidence="10" id="KW-0732">Signal</keyword>
<keyword evidence="6 8" id="KW-0472">Membrane</keyword>
<comment type="similarity">
    <text evidence="8 9">Belongs to the TonB-dependent receptor family.</text>
</comment>
<keyword evidence="5 9" id="KW-0798">TonB box</keyword>
<feature type="chain" id="PRO_5046550901" evidence="10">
    <location>
        <begin position="26"/>
        <end position="897"/>
    </location>
</feature>
<feature type="domain" description="TonB-dependent receptor plug" evidence="12">
    <location>
        <begin position="61"/>
        <end position="160"/>
    </location>
</feature>
<keyword evidence="7 8" id="KW-0998">Cell outer membrane</keyword>
<comment type="caution">
    <text evidence="13">The sequence shown here is derived from an EMBL/GenBank/DDBJ whole genome shotgun (WGS) entry which is preliminary data.</text>
</comment>
<evidence type="ECO:0000313" key="13">
    <source>
        <dbReference type="EMBL" id="MDU0356217.1"/>
    </source>
</evidence>
<dbReference type="InterPro" id="IPR036942">
    <property type="entry name" value="Beta-barrel_TonB_sf"/>
</dbReference>
<keyword evidence="4 8" id="KW-0812">Transmembrane</keyword>
<feature type="signal peptide" evidence="10">
    <location>
        <begin position="1"/>
        <end position="25"/>
    </location>
</feature>
<dbReference type="PROSITE" id="PS52016">
    <property type="entry name" value="TONB_DEPENDENT_REC_3"/>
    <property type="match status" value="1"/>
</dbReference>
<accession>A0ABU3T1Z1</accession>
<dbReference type="PANTHER" id="PTHR40980:SF4">
    <property type="entry name" value="TONB-DEPENDENT RECEPTOR-LIKE BETA-BARREL DOMAIN-CONTAINING PROTEIN"/>
    <property type="match status" value="1"/>
</dbReference>
<dbReference type="Pfam" id="PF00593">
    <property type="entry name" value="TonB_dep_Rec_b-barrel"/>
    <property type="match status" value="1"/>
</dbReference>
<sequence length="897" mass="100468">MQAVFKISTISLAMGIAFTHQPAFADEIQATQASQETEVINVTGTRLQNQRAAAIKYASENIVDAISADEIGALPDFSVAEAISRITGVSTEDRNGDAEFVVVRGMRSDFNYLSIDGAIVPSTRKNGRATQLSVIPSSVIDTTTVAKSFTAEMDANAIGGNINVRTRSAFDYNAAYFFARGSLGKYDHDETPAGGDLSSRANFTFANTFGGNGQFGVVASAGYLKSNGDTWLPGVAYNEYRVLGERLNDAGETEQYTTRLYEDGIENSVEIPHGNQTYQYNNEIERKGALLKLEYLSDDEAMHLSLSSYLFTEDDTEQRWDSLIFRANENPIPDNLTATTGLVDSARTQRQYFLQGDENTLKSITFRGQYQFDDNQHIAFLASKATGERENPFYQIRFEADDRTAFAYNYDSSGDYPAINLVNAENWTDTELFTPEFYRPRLDINEQDASQLKLDFIQNWTLTNKLGVKAGISRRTDERFQDQVFDHDYRPNSDAAKAYTLTNVLSDEFNYFEPNLLPGQPQQFIDPASFLSYFDNNQAEWEDRKNQVSEGLSSQFIVEESIDAAYLMGRYATDKLTLIGGLRYESTSVDSTGGQRLNDDDPTTPDYVLRSQKGSYNHLLPSFTANYYLSDHAKLRAAYSETLGRAEYDDLAVRGSRNIDDANQSISISSGNTNLSPREAQNIDLALDYSYPEAGIAMSVGLFYKNIDNEIYNRKTTESVIINGIEYTQNTTQPTNATSTTLKGLEAGMLINSFSGLSEQLDDVGISLNYSRIASDFAIETSDDSQRELYGQIHQPKNIANLSLFWTPSRFDMRFAVRYKGKRQVSSSASSPSYDEFIDAQTFVDLRVRYKFHNGINVSLEGRNLSDEAEDRLLNSGRIHWTRDYGKSFWLGAAYRF</sequence>
<dbReference type="InterPro" id="IPR010104">
    <property type="entry name" value="TonB_rcpt_bac"/>
</dbReference>
<evidence type="ECO:0000313" key="14">
    <source>
        <dbReference type="Proteomes" id="UP001247805"/>
    </source>
</evidence>
<dbReference type="NCBIfam" id="TIGR01782">
    <property type="entry name" value="TonB-Xanth-Caul"/>
    <property type="match status" value="1"/>
</dbReference>